<proteinExistence type="inferred from homology"/>
<evidence type="ECO:0000256" key="1">
    <source>
        <dbReference type="ARBA" id="ARBA00007689"/>
    </source>
</evidence>
<protein>
    <submittedName>
        <fullName evidence="3">Uncharacterized protein YciI</fullName>
    </submittedName>
</protein>
<dbReference type="SUPFAM" id="SSF54909">
    <property type="entry name" value="Dimeric alpha+beta barrel"/>
    <property type="match status" value="1"/>
</dbReference>
<accession>A0A366FSP4</accession>
<dbReference type="Proteomes" id="UP000253529">
    <property type="component" value="Unassembled WGS sequence"/>
</dbReference>
<keyword evidence="4" id="KW-1185">Reference proteome</keyword>
<organism evidence="3 4">
    <name type="scientific">Roseiarcus fermentans</name>
    <dbReference type="NCBI Taxonomy" id="1473586"/>
    <lineage>
        <taxon>Bacteria</taxon>
        <taxon>Pseudomonadati</taxon>
        <taxon>Pseudomonadota</taxon>
        <taxon>Alphaproteobacteria</taxon>
        <taxon>Hyphomicrobiales</taxon>
        <taxon>Roseiarcaceae</taxon>
        <taxon>Roseiarcus</taxon>
    </lineage>
</organism>
<evidence type="ECO:0000313" key="3">
    <source>
        <dbReference type="EMBL" id="RBP16765.1"/>
    </source>
</evidence>
<dbReference type="InterPro" id="IPR011008">
    <property type="entry name" value="Dimeric_a/b-barrel"/>
</dbReference>
<name>A0A366FSP4_9HYPH</name>
<comment type="similarity">
    <text evidence="1">Belongs to the YciI family.</text>
</comment>
<dbReference type="AlphaFoldDB" id="A0A366FSP4"/>
<dbReference type="Gene3D" id="3.30.70.1060">
    <property type="entry name" value="Dimeric alpha+beta barrel"/>
    <property type="match status" value="1"/>
</dbReference>
<dbReference type="PANTHER" id="PTHR37828:SF1">
    <property type="entry name" value="YCII-RELATED DOMAIN-CONTAINING PROTEIN"/>
    <property type="match status" value="1"/>
</dbReference>
<gene>
    <name evidence="3" type="ORF">DFR50_10442</name>
</gene>
<dbReference type="OrthoDB" id="9814407at2"/>
<comment type="caution">
    <text evidence="3">The sequence shown here is derived from an EMBL/GenBank/DDBJ whole genome shotgun (WGS) entry which is preliminary data.</text>
</comment>
<dbReference type="Pfam" id="PF03795">
    <property type="entry name" value="YCII"/>
    <property type="match status" value="1"/>
</dbReference>
<dbReference type="RefSeq" id="WP_113888010.1">
    <property type="nucleotide sequence ID" value="NZ_QNRK01000004.1"/>
</dbReference>
<sequence length="109" mass="12355">MKHFMVEATYVAPIEQVREAYPRHRAWLQKGYDAGLFLCSGPKEPPTGGYLVARADSMETLRTLFEAEPFFSERLATFTFTEFQPVKRQSWAEHWFDDAPPASVGAPAA</sequence>
<evidence type="ECO:0000259" key="2">
    <source>
        <dbReference type="Pfam" id="PF03795"/>
    </source>
</evidence>
<dbReference type="EMBL" id="QNRK01000004">
    <property type="protein sequence ID" value="RBP16765.1"/>
    <property type="molecule type" value="Genomic_DNA"/>
</dbReference>
<evidence type="ECO:0000313" key="4">
    <source>
        <dbReference type="Proteomes" id="UP000253529"/>
    </source>
</evidence>
<reference evidence="3 4" key="1">
    <citation type="submission" date="2018-06" db="EMBL/GenBank/DDBJ databases">
        <title>Genomic Encyclopedia of Type Strains, Phase IV (KMG-IV): sequencing the most valuable type-strain genomes for metagenomic binning, comparative biology and taxonomic classification.</title>
        <authorList>
            <person name="Goeker M."/>
        </authorList>
    </citation>
    <scope>NUCLEOTIDE SEQUENCE [LARGE SCALE GENOMIC DNA]</scope>
    <source>
        <strain evidence="3 4">DSM 24875</strain>
    </source>
</reference>
<dbReference type="PANTHER" id="PTHR37828">
    <property type="entry name" value="GSR2449 PROTEIN"/>
    <property type="match status" value="1"/>
</dbReference>
<dbReference type="InterPro" id="IPR005545">
    <property type="entry name" value="YCII"/>
</dbReference>
<feature type="domain" description="YCII-related" evidence="2">
    <location>
        <begin position="13"/>
        <end position="73"/>
    </location>
</feature>